<accession>A0A2K8SNU8</accession>
<keyword evidence="7" id="KW-1185">Reference proteome</keyword>
<dbReference type="Gene3D" id="1.10.10.60">
    <property type="entry name" value="Homeodomain-like"/>
    <property type="match status" value="1"/>
</dbReference>
<dbReference type="RefSeq" id="WP_100898827.1">
    <property type="nucleotide sequence ID" value="NZ_CAWNNC010000001.1"/>
</dbReference>
<dbReference type="PRINTS" id="PR00455">
    <property type="entry name" value="HTHTETR"/>
</dbReference>
<dbReference type="GO" id="GO:0003700">
    <property type="term" value="F:DNA-binding transcription factor activity"/>
    <property type="evidence" value="ECO:0007669"/>
    <property type="project" value="TreeGrafter"/>
</dbReference>
<dbReference type="Pfam" id="PF16859">
    <property type="entry name" value="TetR_C_11"/>
    <property type="match status" value="1"/>
</dbReference>
<gene>
    <name evidence="6" type="ORF">COO91_03010</name>
</gene>
<evidence type="ECO:0000256" key="1">
    <source>
        <dbReference type="ARBA" id="ARBA00023015"/>
    </source>
</evidence>
<dbReference type="InterPro" id="IPR036271">
    <property type="entry name" value="Tet_transcr_reg_TetR-rel_C_sf"/>
</dbReference>
<reference evidence="6 7" key="1">
    <citation type="submission" date="2017-11" db="EMBL/GenBank/DDBJ databases">
        <title>Complete genome of a free-living desiccation-tolerant cyanobacterium and its photosynthetic adaptation to extreme terrestrial habitat.</title>
        <authorList>
            <person name="Shang J."/>
        </authorList>
    </citation>
    <scope>NUCLEOTIDE SEQUENCE [LARGE SCALE GENOMIC DNA]</scope>
    <source>
        <strain evidence="6 7">CCNUN1</strain>
    </source>
</reference>
<dbReference type="InterPro" id="IPR050109">
    <property type="entry name" value="HTH-type_TetR-like_transc_reg"/>
</dbReference>
<name>A0A2K8SNU8_9NOSO</name>
<protein>
    <submittedName>
        <fullName evidence="6">DNA-binding transcriptional regulator, AcrR family</fullName>
    </submittedName>
</protein>
<dbReference type="OrthoDB" id="9796019at2"/>
<dbReference type="InterPro" id="IPR011075">
    <property type="entry name" value="TetR_C"/>
</dbReference>
<dbReference type="InterPro" id="IPR009057">
    <property type="entry name" value="Homeodomain-like_sf"/>
</dbReference>
<evidence type="ECO:0000313" key="6">
    <source>
        <dbReference type="EMBL" id="AUB37078.1"/>
    </source>
</evidence>
<dbReference type="SUPFAM" id="SSF48498">
    <property type="entry name" value="Tetracyclin repressor-like, C-terminal domain"/>
    <property type="match status" value="1"/>
</dbReference>
<dbReference type="AlphaFoldDB" id="A0A2K8SNU8"/>
<dbReference type="GO" id="GO:0000976">
    <property type="term" value="F:transcription cis-regulatory region binding"/>
    <property type="evidence" value="ECO:0007669"/>
    <property type="project" value="TreeGrafter"/>
</dbReference>
<feature type="domain" description="HTH tetR-type" evidence="5">
    <location>
        <begin position="15"/>
        <end position="75"/>
    </location>
</feature>
<evidence type="ECO:0000256" key="3">
    <source>
        <dbReference type="ARBA" id="ARBA00023163"/>
    </source>
</evidence>
<organism evidence="6 7">
    <name type="scientific">Nostoc flagelliforme CCNUN1</name>
    <dbReference type="NCBI Taxonomy" id="2038116"/>
    <lineage>
        <taxon>Bacteria</taxon>
        <taxon>Bacillati</taxon>
        <taxon>Cyanobacteriota</taxon>
        <taxon>Cyanophyceae</taxon>
        <taxon>Nostocales</taxon>
        <taxon>Nostocaceae</taxon>
        <taxon>Nostoc</taxon>
    </lineage>
</organism>
<evidence type="ECO:0000259" key="5">
    <source>
        <dbReference type="PROSITE" id="PS50977"/>
    </source>
</evidence>
<keyword evidence="1" id="KW-0805">Transcription regulation</keyword>
<dbReference type="PROSITE" id="PS50977">
    <property type="entry name" value="HTH_TETR_2"/>
    <property type="match status" value="1"/>
</dbReference>
<evidence type="ECO:0000313" key="7">
    <source>
        <dbReference type="Proteomes" id="UP000232003"/>
    </source>
</evidence>
<feature type="DNA-binding region" description="H-T-H motif" evidence="4">
    <location>
        <begin position="38"/>
        <end position="57"/>
    </location>
</feature>
<proteinExistence type="predicted"/>
<dbReference type="PANTHER" id="PTHR30055:SF148">
    <property type="entry name" value="TETR-FAMILY TRANSCRIPTIONAL REGULATOR"/>
    <property type="match status" value="1"/>
</dbReference>
<keyword evidence="3" id="KW-0804">Transcription</keyword>
<evidence type="ECO:0000256" key="4">
    <source>
        <dbReference type="PROSITE-ProRule" id="PRU00335"/>
    </source>
</evidence>
<dbReference type="KEGG" id="nfl:COO91_03010"/>
<sequence>MSKQINSPSGRPRSIHADQAILQATLDLLAEVGYESMSIEAIASRAGVGKTTIYRRYTSKEELVADAIESLRDDLAIPDTASFWGDMDILINNAAKKIDSSLGRQTLALIISTASSNPQFAEVYWTKYTKLRREAFSKVLERAKCRGEIHKDADVDLIIDLVSGSLYYALIFKPTTEPVEAYMRRTINLLLKGIGNGA</sequence>
<dbReference type="PANTHER" id="PTHR30055">
    <property type="entry name" value="HTH-TYPE TRANSCRIPTIONAL REGULATOR RUTR"/>
    <property type="match status" value="1"/>
</dbReference>
<dbReference type="Proteomes" id="UP000232003">
    <property type="component" value="Chromosome"/>
</dbReference>
<dbReference type="Gene3D" id="1.10.357.10">
    <property type="entry name" value="Tetracycline Repressor, domain 2"/>
    <property type="match status" value="1"/>
</dbReference>
<dbReference type="Pfam" id="PF00440">
    <property type="entry name" value="TetR_N"/>
    <property type="match status" value="1"/>
</dbReference>
<evidence type="ECO:0000256" key="2">
    <source>
        <dbReference type="ARBA" id="ARBA00023125"/>
    </source>
</evidence>
<dbReference type="InterPro" id="IPR001647">
    <property type="entry name" value="HTH_TetR"/>
</dbReference>
<keyword evidence="2 4" id="KW-0238">DNA-binding</keyword>
<dbReference type="EMBL" id="CP024785">
    <property type="protein sequence ID" value="AUB37078.1"/>
    <property type="molecule type" value="Genomic_DNA"/>
</dbReference>
<dbReference type="SUPFAM" id="SSF46689">
    <property type="entry name" value="Homeodomain-like"/>
    <property type="match status" value="1"/>
</dbReference>